<accession>A0A2P2P5L9</accession>
<name>A0A2P2P5L9_RHIMU</name>
<dbReference type="EMBL" id="GGEC01069459">
    <property type="protein sequence ID" value="MBX49943.1"/>
    <property type="molecule type" value="Transcribed_RNA"/>
</dbReference>
<feature type="compositionally biased region" description="Basic residues" evidence="1">
    <location>
        <begin position="115"/>
        <end position="135"/>
    </location>
</feature>
<dbReference type="AlphaFoldDB" id="A0A2P2P5L9"/>
<feature type="compositionally biased region" description="Basic residues" evidence="1">
    <location>
        <begin position="82"/>
        <end position="93"/>
    </location>
</feature>
<protein>
    <submittedName>
        <fullName evidence="2">Uncharacterized protein MANES_09G018800</fullName>
    </submittedName>
</protein>
<feature type="compositionally biased region" description="Acidic residues" evidence="1">
    <location>
        <begin position="42"/>
        <end position="51"/>
    </location>
</feature>
<reference evidence="2" key="1">
    <citation type="submission" date="2018-02" db="EMBL/GenBank/DDBJ databases">
        <title>Rhizophora mucronata_Transcriptome.</title>
        <authorList>
            <person name="Meera S.P."/>
            <person name="Sreeshan A."/>
            <person name="Augustine A."/>
        </authorList>
    </citation>
    <scope>NUCLEOTIDE SEQUENCE</scope>
    <source>
        <tissue evidence="2">Leaf</tissue>
    </source>
</reference>
<feature type="region of interest" description="Disordered" evidence="1">
    <location>
        <begin position="42"/>
        <end position="135"/>
    </location>
</feature>
<feature type="compositionally biased region" description="Acidic residues" evidence="1">
    <location>
        <begin position="61"/>
        <end position="73"/>
    </location>
</feature>
<sequence length="135" mass="15153">MLDSAHLSFEADGEYDYDDLDQVANEDDEDLIGITSDVEVDVSLDDVEGEDFGTIVNSDGEMPEDDDDDEAGVMEDKDGGDKRKRKGKSKSKKGASPFASIEDYEHLLREDSPTRKKSTRKKIPKSQKKRKLYSE</sequence>
<organism evidence="2">
    <name type="scientific">Rhizophora mucronata</name>
    <name type="common">Asiatic mangrove</name>
    <dbReference type="NCBI Taxonomy" id="61149"/>
    <lineage>
        <taxon>Eukaryota</taxon>
        <taxon>Viridiplantae</taxon>
        <taxon>Streptophyta</taxon>
        <taxon>Embryophyta</taxon>
        <taxon>Tracheophyta</taxon>
        <taxon>Spermatophyta</taxon>
        <taxon>Magnoliopsida</taxon>
        <taxon>eudicotyledons</taxon>
        <taxon>Gunneridae</taxon>
        <taxon>Pentapetalae</taxon>
        <taxon>rosids</taxon>
        <taxon>fabids</taxon>
        <taxon>Malpighiales</taxon>
        <taxon>Rhizophoraceae</taxon>
        <taxon>Rhizophora</taxon>
    </lineage>
</organism>
<evidence type="ECO:0000313" key="2">
    <source>
        <dbReference type="EMBL" id="MBX49943.1"/>
    </source>
</evidence>
<feature type="compositionally biased region" description="Basic and acidic residues" evidence="1">
    <location>
        <begin position="103"/>
        <end position="114"/>
    </location>
</feature>
<evidence type="ECO:0000256" key="1">
    <source>
        <dbReference type="SAM" id="MobiDB-lite"/>
    </source>
</evidence>
<proteinExistence type="predicted"/>